<feature type="compositionally biased region" description="Polar residues" evidence="10">
    <location>
        <begin position="392"/>
        <end position="403"/>
    </location>
</feature>
<feature type="compositionally biased region" description="Polar residues" evidence="10">
    <location>
        <begin position="925"/>
        <end position="942"/>
    </location>
</feature>
<protein>
    <recommendedName>
        <fullName evidence="9">BRCA2-interacting transcriptional repressor EMSY</fullName>
    </recommendedName>
</protein>
<proteinExistence type="predicted"/>
<dbReference type="Pfam" id="PF03735">
    <property type="entry name" value="ENT"/>
    <property type="match status" value="1"/>
</dbReference>
<dbReference type="PANTHER" id="PTHR16500:SF3">
    <property type="entry name" value="BRCA2-INTERACTING TRANSCRIPTIONAL REPRESSOR EMSY"/>
    <property type="match status" value="1"/>
</dbReference>
<feature type="compositionally biased region" description="Acidic residues" evidence="10">
    <location>
        <begin position="1255"/>
        <end position="1268"/>
    </location>
</feature>
<dbReference type="SMART" id="SM01191">
    <property type="entry name" value="ENT"/>
    <property type="match status" value="1"/>
</dbReference>
<evidence type="ECO:0000256" key="2">
    <source>
        <dbReference type="ARBA" id="ARBA00022491"/>
    </source>
</evidence>
<organism evidence="12 13">
    <name type="scientific">Tetraodon nigroviridis</name>
    <name type="common">Spotted green pufferfish</name>
    <name type="synonym">Chelonodon nigroviridis</name>
    <dbReference type="NCBI Taxonomy" id="99883"/>
    <lineage>
        <taxon>Eukaryota</taxon>
        <taxon>Metazoa</taxon>
        <taxon>Chordata</taxon>
        <taxon>Craniata</taxon>
        <taxon>Vertebrata</taxon>
        <taxon>Euteleostomi</taxon>
        <taxon>Actinopterygii</taxon>
        <taxon>Neopterygii</taxon>
        <taxon>Teleostei</taxon>
        <taxon>Neoteleostei</taxon>
        <taxon>Acanthomorphata</taxon>
        <taxon>Eupercaria</taxon>
        <taxon>Tetraodontiformes</taxon>
        <taxon>Tetradontoidea</taxon>
        <taxon>Tetraodontidae</taxon>
        <taxon>Tetraodon</taxon>
    </lineage>
</organism>
<feature type="region of interest" description="Disordered" evidence="10">
    <location>
        <begin position="675"/>
        <end position="722"/>
    </location>
</feature>
<dbReference type="InterPro" id="IPR036142">
    <property type="entry name" value="ENT_dom-like_sf"/>
</dbReference>
<dbReference type="STRING" id="99883.ENSTNIP00000013178"/>
<evidence type="ECO:0000256" key="9">
    <source>
        <dbReference type="ARBA" id="ARBA00073247"/>
    </source>
</evidence>
<keyword evidence="5" id="KW-0805">Transcription regulation</keyword>
<keyword evidence="8" id="KW-0539">Nucleus</keyword>
<keyword evidence="3" id="KW-0227">DNA damage</keyword>
<dbReference type="AlphaFoldDB" id="H3CY43"/>
<dbReference type="PROSITE" id="PS51138">
    <property type="entry name" value="ENT"/>
    <property type="match status" value="1"/>
</dbReference>
<dbReference type="Proteomes" id="UP000007303">
    <property type="component" value="Unassembled WGS sequence"/>
</dbReference>
<evidence type="ECO:0000256" key="7">
    <source>
        <dbReference type="ARBA" id="ARBA00023204"/>
    </source>
</evidence>
<reference evidence="12" key="3">
    <citation type="submission" date="2025-09" db="UniProtKB">
        <authorList>
            <consortium name="Ensembl"/>
        </authorList>
    </citation>
    <scope>IDENTIFICATION</scope>
</reference>
<feature type="region of interest" description="Disordered" evidence="10">
    <location>
        <begin position="787"/>
        <end position="808"/>
    </location>
</feature>
<keyword evidence="4" id="KW-0156">Chromatin regulator</keyword>
<keyword evidence="13" id="KW-1185">Reference proteome</keyword>
<feature type="domain" description="ENT" evidence="11">
    <location>
        <begin position="16"/>
        <end position="101"/>
    </location>
</feature>
<dbReference type="InterPro" id="IPR005491">
    <property type="entry name" value="ENT_dom"/>
</dbReference>
<dbReference type="SUPFAM" id="SSF158639">
    <property type="entry name" value="ENT-like"/>
    <property type="match status" value="1"/>
</dbReference>
<reference evidence="12" key="2">
    <citation type="submission" date="2025-08" db="UniProtKB">
        <authorList>
            <consortium name="Ensembl"/>
        </authorList>
    </citation>
    <scope>IDENTIFICATION</scope>
</reference>
<evidence type="ECO:0000259" key="11">
    <source>
        <dbReference type="PROSITE" id="PS51138"/>
    </source>
</evidence>
<evidence type="ECO:0000313" key="12">
    <source>
        <dbReference type="Ensembl" id="ENSTNIP00000013178.1"/>
    </source>
</evidence>
<evidence type="ECO:0000256" key="10">
    <source>
        <dbReference type="SAM" id="MobiDB-lite"/>
    </source>
</evidence>
<dbReference type="GO" id="GO:0006355">
    <property type="term" value="P:regulation of DNA-templated transcription"/>
    <property type="evidence" value="ECO:0007669"/>
    <property type="project" value="InterPro"/>
</dbReference>
<dbReference type="InParanoid" id="H3CY43"/>
<evidence type="ECO:0000256" key="5">
    <source>
        <dbReference type="ARBA" id="ARBA00023015"/>
    </source>
</evidence>
<feature type="region of interest" description="Disordered" evidence="10">
    <location>
        <begin position="196"/>
        <end position="228"/>
    </location>
</feature>
<dbReference type="GeneTree" id="ENSGT00390000009554"/>
<keyword evidence="2" id="KW-0678">Repressor</keyword>
<evidence type="ECO:0000256" key="4">
    <source>
        <dbReference type="ARBA" id="ARBA00022853"/>
    </source>
</evidence>
<comment type="subcellular location">
    <subcellularLocation>
        <location evidence="1">Nucleus</location>
    </subcellularLocation>
</comment>
<feature type="compositionally biased region" description="Polar residues" evidence="10">
    <location>
        <begin position="1049"/>
        <end position="1059"/>
    </location>
</feature>
<dbReference type="GO" id="GO:0006325">
    <property type="term" value="P:chromatin organization"/>
    <property type="evidence" value="ECO:0007669"/>
    <property type="project" value="UniProtKB-KW"/>
</dbReference>
<dbReference type="InterPro" id="IPR033482">
    <property type="entry name" value="EMSY"/>
</dbReference>
<dbReference type="GO" id="GO:0005654">
    <property type="term" value="C:nucleoplasm"/>
    <property type="evidence" value="ECO:0007669"/>
    <property type="project" value="TreeGrafter"/>
</dbReference>
<reference evidence="13" key="1">
    <citation type="journal article" date="2004" name="Nature">
        <title>Genome duplication in the teleost fish Tetraodon nigroviridis reveals the early vertebrate proto-karyotype.</title>
        <authorList>
            <person name="Jaillon O."/>
            <person name="Aury J.-M."/>
            <person name="Brunet F."/>
            <person name="Petit J.-L."/>
            <person name="Stange-Thomann N."/>
            <person name="Mauceli E."/>
            <person name="Bouneau L."/>
            <person name="Fischer C."/>
            <person name="Ozouf-Costaz C."/>
            <person name="Bernot A."/>
            <person name="Nicaud S."/>
            <person name="Jaffe D."/>
            <person name="Fisher S."/>
            <person name="Lutfalla G."/>
            <person name="Dossat C."/>
            <person name="Segurens B."/>
            <person name="Dasilva C."/>
            <person name="Salanoubat M."/>
            <person name="Levy M."/>
            <person name="Boudet N."/>
            <person name="Castellano S."/>
            <person name="Anthouard V."/>
            <person name="Jubin C."/>
            <person name="Castelli V."/>
            <person name="Katinka M."/>
            <person name="Vacherie B."/>
            <person name="Biemont C."/>
            <person name="Skalli Z."/>
            <person name="Cattolico L."/>
            <person name="Poulain J."/>
            <person name="De Berardinis V."/>
            <person name="Cruaud C."/>
            <person name="Duprat S."/>
            <person name="Brottier P."/>
            <person name="Coutanceau J.-P."/>
            <person name="Gouzy J."/>
            <person name="Parra G."/>
            <person name="Lardier G."/>
            <person name="Chapple C."/>
            <person name="McKernan K.J."/>
            <person name="McEwan P."/>
            <person name="Bosak S."/>
            <person name="Kellis M."/>
            <person name="Volff J.-N."/>
            <person name="Guigo R."/>
            <person name="Zody M.C."/>
            <person name="Mesirov J."/>
            <person name="Lindblad-Toh K."/>
            <person name="Birren B."/>
            <person name="Nusbaum C."/>
            <person name="Kahn D."/>
            <person name="Robinson-Rechavi M."/>
            <person name="Laudet V."/>
            <person name="Schachter V."/>
            <person name="Quetier F."/>
            <person name="Saurin W."/>
            <person name="Scarpelli C."/>
            <person name="Wincker P."/>
            <person name="Lander E.S."/>
            <person name="Weissenbach J."/>
            <person name="Roest Crollius H."/>
        </authorList>
    </citation>
    <scope>NUCLEOTIDE SEQUENCE [LARGE SCALE GENOMIC DNA]</scope>
</reference>
<evidence type="ECO:0000256" key="3">
    <source>
        <dbReference type="ARBA" id="ARBA00022763"/>
    </source>
</evidence>
<dbReference type="GO" id="GO:0006281">
    <property type="term" value="P:DNA repair"/>
    <property type="evidence" value="ECO:0007669"/>
    <property type="project" value="UniProtKB-KW"/>
</dbReference>
<evidence type="ECO:0000256" key="6">
    <source>
        <dbReference type="ARBA" id="ARBA00023163"/>
    </source>
</evidence>
<feature type="region of interest" description="Disordered" evidence="10">
    <location>
        <begin position="392"/>
        <end position="424"/>
    </location>
</feature>
<dbReference type="OMA" id="NTTTQKX"/>
<feature type="compositionally biased region" description="Low complexity" evidence="10">
    <location>
        <begin position="1016"/>
        <end position="1025"/>
    </location>
</feature>
<dbReference type="PANTHER" id="PTHR16500">
    <property type="entry name" value="BRCA2-INTERACTING TRANSCRIPTIONAL REPRESSOR EMSY"/>
    <property type="match status" value="1"/>
</dbReference>
<feature type="region of interest" description="Disordered" evidence="10">
    <location>
        <begin position="901"/>
        <end position="1059"/>
    </location>
</feature>
<feature type="compositionally biased region" description="Low complexity" evidence="10">
    <location>
        <begin position="408"/>
        <end position="422"/>
    </location>
</feature>
<feature type="region of interest" description="Disordered" evidence="10">
    <location>
        <begin position="1255"/>
        <end position="1280"/>
    </location>
</feature>
<name>H3CY43_TETNG</name>
<sequence length="1280" mass="134453">MPVVWPTILDLGRDECKRILRKLELEAYAGVISALRAQGDLTKDKKDLLGDLTKVLGVFSTERHRAEVRRAVNDERLNTIAYHMSGPNSSSEWSIEGRRLVPLMPRLVPQTAFTVTANAVANATANQNASLPVPAETGKQRRVVVCYSFTSTTCTPTNVSAVGAAAVGVAVKSPRPPSPSSNVVVLPSGSTVYVKSVSCSDEDEKPRKRRRTNSSSSSPVMLKEVTKVSPQVSKNITVPINSSPKMSNIMQSIANSLPPHLSPVKITFTKPTIQTTSTATQKVIIVTTSPSSNFVPNILSKSQNNATVSKLGSASILSTPNQKQAVVLTASTSPCSTATAIAVTTVVSSTPSVVMSTATCASAAGLKVASARLPSPKTLVGSPAQILAQFPKQQSPKHLQQSAPLGASSVSQTHTTSTSPVSKPTIQIKQESGVKIITQQVQPSKILPKPSSVALSSSSSSPIMVVSSNGAIMTTKLVTQPTATQATYTRPTVSPIGARISASSGGTTYVKTTSGSIITVVPKSLATLGGKIISSNIVSGTTTKITTIPVTSKPNVIVVQKTTGKGTTIQGLPGKNVVTTLLNTGGEKGLQAVQGTKPAIITASRPITKMIVTQPKSMSSGSQSTATKIIPTKIVYGQQGKTQVLIKPKPVFQAAVVSEQTRQLVTETLQQVTRAADQGQAASADGSGKEESGSSGGDGSHGSAQDPQPVVHVVSSREQDWPEQDVAIASSPTIIYQEVSAGESQSATSTIKALLELQQTVVKEKAEPKPRQHTIDLSQMVVPIQLTQDKRPNPESPKPSTSEAEASTECIPASRTFDVTGNLAVPKKHVDNRKYEVTQSPQKSAPACVSPNSPCTGSSQIVMVTKPAAASSADSHISLVFLFFQPSDKPDTVLEVSDVEGDTLDPQTGLFYRSGQSAADPVKHSPTQGGPQSVPLSQTEAVQSSPPMQPRPPQLHTSLPATPPLTKKLPKLREQNQPKPQTVTQILKERPLPAAGQTGPKVALPGAPSKPPLTPQLPKLQQAPTSHHRPLHTPMSQPPPLQAHHPVSTEKTASSQVRSPPIITQSATVTKITFGGPHRSPPAFSSAEATAKLLPESTSGPPGEKPSVSDILKISMMEAEIDPSTEPMVVDSSSDCDPLGKTLEVQAVSGTLDSGQFISSSGVSIHHSHTKSRQFGCVEGLAAQSSKDDLEVIEVRPGFIVPTPTVSSIRTDPSLISHAQVIPQYAILPDSSQSNVVVEPSGFLEITNYTSQQLEDDIPMEQEVDSSNDEAAAASPPDQS</sequence>
<keyword evidence="7" id="KW-0234">DNA repair</keyword>
<feature type="compositionally biased region" description="Low complexity" evidence="10">
    <location>
        <begin position="957"/>
        <end position="967"/>
    </location>
</feature>
<evidence type="ECO:0000313" key="13">
    <source>
        <dbReference type="Proteomes" id="UP000007303"/>
    </source>
</evidence>
<dbReference type="FunCoup" id="H3CY43">
    <property type="interactions" value="849"/>
</dbReference>
<evidence type="ECO:0000256" key="1">
    <source>
        <dbReference type="ARBA" id="ARBA00004123"/>
    </source>
</evidence>
<keyword evidence="6" id="KW-0804">Transcription</keyword>
<dbReference type="Ensembl" id="ENSTNIT00000013370.1">
    <property type="protein sequence ID" value="ENSTNIP00000013178.1"/>
    <property type="gene ID" value="ENSTNIG00000010275.1"/>
</dbReference>
<accession>H3CY43</accession>
<feature type="compositionally biased region" description="Low complexity" evidence="10">
    <location>
        <begin position="675"/>
        <end position="686"/>
    </location>
</feature>
<dbReference type="FunFam" id="1.10.1240.40:FF:000001">
    <property type="entry name" value="BRCA2-interacting transcriptional repressor EMSY isoform X1"/>
    <property type="match status" value="1"/>
</dbReference>
<evidence type="ECO:0000256" key="8">
    <source>
        <dbReference type="ARBA" id="ARBA00023242"/>
    </source>
</evidence>
<dbReference type="Gene3D" id="1.10.1240.40">
    <property type="entry name" value="ENT domain"/>
    <property type="match status" value="1"/>
</dbReference>